<proteinExistence type="predicted"/>
<evidence type="ECO:0000313" key="1">
    <source>
        <dbReference type="EMBL" id="SFK72318.1"/>
    </source>
</evidence>
<name>A0A1I4BU59_9PSEU</name>
<sequence>MTSHSRRAGGGTLFTEPVLVVHQNATPAGSGVFDQEGRPLGAVVEVGRTVFRKVLRWFSGDGQYHVRDSGGSVVLKVLRHARTRFLVTRADGSPIGEILPESDGFTLAANGAPLGRLRAEPGQTRRFTISDATGAEVARGGLAADNYVVEVPGHLSDPLASLVVAAALTVDTALNT</sequence>
<protein>
    <recommendedName>
        <fullName evidence="3">Scramblase</fullName>
    </recommendedName>
</protein>
<dbReference type="EMBL" id="FORP01000030">
    <property type="protein sequence ID" value="SFK72318.1"/>
    <property type="molecule type" value="Genomic_DNA"/>
</dbReference>
<dbReference type="OrthoDB" id="3468573at2"/>
<accession>A0A1I4BU59</accession>
<dbReference type="RefSeq" id="WP_091515456.1">
    <property type="nucleotide sequence ID" value="NZ_CBDQZW010000029.1"/>
</dbReference>
<dbReference type="Proteomes" id="UP000199025">
    <property type="component" value="Unassembled WGS sequence"/>
</dbReference>
<dbReference type="STRING" id="115433.SAMN05421835_13063"/>
<evidence type="ECO:0008006" key="3">
    <source>
        <dbReference type="Google" id="ProtNLM"/>
    </source>
</evidence>
<dbReference type="AlphaFoldDB" id="A0A1I4BU59"/>
<reference evidence="1 2" key="1">
    <citation type="submission" date="2016-10" db="EMBL/GenBank/DDBJ databases">
        <authorList>
            <person name="de Groot N.N."/>
        </authorList>
    </citation>
    <scope>NUCLEOTIDE SEQUENCE [LARGE SCALE GENOMIC DNA]</scope>
    <source>
        <strain evidence="1 2">DSM 44468</strain>
    </source>
</reference>
<organism evidence="1 2">
    <name type="scientific">Amycolatopsis sacchari</name>
    <dbReference type="NCBI Taxonomy" id="115433"/>
    <lineage>
        <taxon>Bacteria</taxon>
        <taxon>Bacillati</taxon>
        <taxon>Actinomycetota</taxon>
        <taxon>Actinomycetes</taxon>
        <taxon>Pseudonocardiales</taxon>
        <taxon>Pseudonocardiaceae</taxon>
        <taxon>Amycolatopsis</taxon>
    </lineage>
</organism>
<keyword evidence="2" id="KW-1185">Reference proteome</keyword>
<gene>
    <name evidence="1" type="ORF">SAMN05421835_13063</name>
</gene>
<evidence type="ECO:0000313" key="2">
    <source>
        <dbReference type="Proteomes" id="UP000199025"/>
    </source>
</evidence>